<organism evidence="2 3">
    <name type="scientific">Saguinus oedipus</name>
    <name type="common">Cotton-top tamarin</name>
    <name type="synonym">Oedipomidas oedipus</name>
    <dbReference type="NCBI Taxonomy" id="9490"/>
    <lineage>
        <taxon>Eukaryota</taxon>
        <taxon>Metazoa</taxon>
        <taxon>Chordata</taxon>
        <taxon>Craniata</taxon>
        <taxon>Vertebrata</taxon>
        <taxon>Euteleostomi</taxon>
        <taxon>Mammalia</taxon>
        <taxon>Eutheria</taxon>
        <taxon>Euarchontoglires</taxon>
        <taxon>Primates</taxon>
        <taxon>Haplorrhini</taxon>
        <taxon>Platyrrhini</taxon>
        <taxon>Cebidae</taxon>
        <taxon>Callitrichinae</taxon>
        <taxon>Saguinus</taxon>
    </lineage>
</organism>
<dbReference type="EMBL" id="JASSZA010000043">
    <property type="protein sequence ID" value="KAK2082196.1"/>
    <property type="molecule type" value="Genomic_DNA"/>
</dbReference>
<proteinExistence type="predicted"/>
<keyword evidence="3" id="KW-1185">Reference proteome</keyword>
<reference evidence="2 3" key="1">
    <citation type="submission" date="2023-05" db="EMBL/GenBank/DDBJ databases">
        <title>B98-5 Cell Line De Novo Hybrid Assembly: An Optical Mapping Approach.</title>
        <authorList>
            <person name="Kananen K."/>
            <person name="Auerbach J.A."/>
            <person name="Kautto E."/>
            <person name="Blachly J.S."/>
        </authorList>
    </citation>
    <scope>NUCLEOTIDE SEQUENCE [LARGE SCALE GENOMIC DNA]</scope>
    <source>
        <strain evidence="2">B95-8</strain>
        <tissue evidence="2">Cell line</tissue>
    </source>
</reference>
<feature type="compositionally biased region" description="Polar residues" evidence="1">
    <location>
        <begin position="1"/>
        <end position="12"/>
    </location>
</feature>
<feature type="region of interest" description="Disordered" evidence="1">
    <location>
        <begin position="1"/>
        <end position="58"/>
    </location>
</feature>
<sequence length="58" mass="6407">HTHSDLSSQDTGQWARLAPPRALPWQPIPQTIYTPFHQDLKQTGLRPGPQAQDPGPLG</sequence>
<evidence type="ECO:0000256" key="1">
    <source>
        <dbReference type="SAM" id="MobiDB-lite"/>
    </source>
</evidence>
<dbReference type="Proteomes" id="UP001266305">
    <property type="component" value="Unassembled WGS sequence"/>
</dbReference>
<protein>
    <submittedName>
        <fullName evidence="2">Uncharacterized protein</fullName>
    </submittedName>
</protein>
<evidence type="ECO:0000313" key="2">
    <source>
        <dbReference type="EMBL" id="KAK2082196.1"/>
    </source>
</evidence>
<feature type="non-terminal residue" evidence="2">
    <location>
        <position position="1"/>
    </location>
</feature>
<comment type="caution">
    <text evidence="2">The sequence shown here is derived from an EMBL/GenBank/DDBJ whole genome shotgun (WGS) entry which is preliminary data.</text>
</comment>
<evidence type="ECO:0000313" key="3">
    <source>
        <dbReference type="Proteomes" id="UP001266305"/>
    </source>
</evidence>
<name>A0ABQ9TBU1_SAGOE</name>
<feature type="non-terminal residue" evidence="2">
    <location>
        <position position="58"/>
    </location>
</feature>
<gene>
    <name evidence="2" type="ORF">P7K49_039421</name>
</gene>
<accession>A0ABQ9TBU1</accession>